<name>A0A0S6UDY4_NEOTH</name>
<reference evidence="5" key="1">
    <citation type="journal article" date="2014" name="Gene">
        <title>Genome-guided analysis of transformation efficiency and carbon dioxide assimilation by Moorella thermoacetica Y72.</title>
        <authorList>
            <person name="Tsukahara K."/>
            <person name="Kita A."/>
            <person name="Nakashimada Y."/>
            <person name="Hoshino T."/>
            <person name="Murakami K."/>
        </authorList>
    </citation>
    <scope>NUCLEOTIDE SEQUENCE [LARGE SCALE GENOMIC DNA]</scope>
    <source>
        <strain evidence="5">Y72</strain>
    </source>
</reference>
<dbReference type="GO" id="GO:0110001">
    <property type="term" value="C:toxin-antitoxin complex"/>
    <property type="evidence" value="ECO:0007669"/>
    <property type="project" value="InterPro"/>
</dbReference>
<proteinExistence type="inferred from homology"/>
<evidence type="ECO:0000256" key="3">
    <source>
        <dbReference type="ARBA" id="ARBA00022801"/>
    </source>
</evidence>
<gene>
    <name evidence="5" type="ORF">MTY_1292</name>
</gene>
<comment type="similarity">
    <text evidence="4">Belongs to the HepT RNase toxin family.</text>
</comment>
<dbReference type="InterPro" id="IPR052379">
    <property type="entry name" value="Type_VII_TA_RNase"/>
</dbReference>
<dbReference type="PANTHER" id="PTHR33397:SF5">
    <property type="entry name" value="RNASE YUTE-RELATED"/>
    <property type="match status" value="1"/>
</dbReference>
<dbReference type="AlphaFoldDB" id="A0A0S6UDY4"/>
<dbReference type="InterPro" id="IPR008201">
    <property type="entry name" value="HepT-like"/>
</dbReference>
<dbReference type="PANTHER" id="PTHR33397">
    <property type="entry name" value="UPF0331 PROTEIN YUTE"/>
    <property type="match status" value="1"/>
</dbReference>
<dbReference type="GO" id="GO:0004540">
    <property type="term" value="F:RNA nuclease activity"/>
    <property type="evidence" value="ECO:0007669"/>
    <property type="project" value="InterPro"/>
</dbReference>
<dbReference type="EMBL" id="DF238840">
    <property type="protein sequence ID" value="GAF25955.1"/>
    <property type="molecule type" value="Genomic_DNA"/>
</dbReference>
<evidence type="ECO:0000256" key="2">
    <source>
        <dbReference type="ARBA" id="ARBA00022722"/>
    </source>
</evidence>
<organism evidence="5">
    <name type="scientific">Moorella thermoacetica Y72</name>
    <dbReference type="NCBI Taxonomy" id="1325331"/>
    <lineage>
        <taxon>Bacteria</taxon>
        <taxon>Bacillati</taxon>
        <taxon>Bacillota</taxon>
        <taxon>Clostridia</taxon>
        <taxon>Neomoorellales</taxon>
        <taxon>Neomoorellaceae</taxon>
        <taxon>Neomoorella</taxon>
    </lineage>
</organism>
<dbReference type="Pfam" id="PF01934">
    <property type="entry name" value="HepT-like"/>
    <property type="match status" value="1"/>
</dbReference>
<keyword evidence="3" id="KW-0378">Hydrolase</keyword>
<dbReference type="InterPro" id="IPR037038">
    <property type="entry name" value="HepT-like_sf"/>
</dbReference>
<dbReference type="Proteomes" id="UP000063718">
    <property type="component" value="Unassembled WGS sequence"/>
</dbReference>
<dbReference type="Gene3D" id="1.20.120.580">
    <property type="entry name" value="bsu32300-like"/>
    <property type="match status" value="1"/>
</dbReference>
<keyword evidence="2" id="KW-0540">Nuclease</keyword>
<evidence type="ECO:0000313" key="5">
    <source>
        <dbReference type="EMBL" id="GAF25955.1"/>
    </source>
</evidence>
<dbReference type="SUPFAM" id="SSF81593">
    <property type="entry name" value="Nucleotidyltransferase substrate binding subunit/domain"/>
    <property type="match status" value="1"/>
</dbReference>
<protein>
    <submittedName>
        <fullName evidence="5">Uncharacterized conserved protein</fullName>
    </submittedName>
</protein>
<keyword evidence="1" id="KW-1277">Toxin-antitoxin system</keyword>
<dbReference type="GO" id="GO:0016787">
    <property type="term" value="F:hydrolase activity"/>
    <property type="evidence" value="ECO:0007669"/>
    <property type="project" value="UniProtKB-KW"/>
</dbReference>
<evidence type="ECO:0000256" key="1">
    <source>
        <dbReference type="ARBA" id="ARBA00022649"/>
    </source>
</evidence>
<evidence type="ECO:0000256" key="4">
    <source>
        <dbReference type="ARBA" id="ARBA00024207"/>
    </source>
</evidence>
<sequence length="149" mass="17083">MALKFDALKVGKLLAAFKQAQKRLQDLARLPKEEFLTDPDKIGSAKYHFIVAIEAAIDLSNHIIARNNLRIPEDYADTFRILGEAGIFPPEFVTTLIKMTRFRNRLVHIYWDVDSDTLYNILVNGLKDLDAYLKAMGKFFTGNKEEPYC</sequence>
<accession>A0A0S6UDY4</accession>
<dbReference type="NCBIfam" id="NF047751">
    <property type="entry name" value="HepT_toxin"/>
    <property type="match status" value="1"/>
</dbReference>